<dbReference type="GO" id="GO:0016020">
    <property type="term" value="C:membrane"/>
    <property type="evidence" value="ECO:0007669"/>
    <property type="project" value="TreeGrafter"/>
</dbReference>
<evidence type="ECO:0000259" key="6">
    <source>
        <dbReference type="PROSITE" id="PS51635"/>
    </source>
</evidence>
<proteinExistence type="predicted"/>
<evidence type="ECO:0000256" key="4">
    <source>
        <dbReference type="PROSITE-ProRule" id="PRU01161"/>
    </source>
</evidence>
<keyword evidence="3" id="KW-0443">Lipid metabolism</keyword>
<sequence>MSNKEQNIESNIETEIVKSNRILSLSGGGVKGIAELVVLAEIEERTGKSITELFPIITGTSVGGLIAGLLTIAKPL</sequence>
<dbReference type="PROSITE" id="PS51635">
    <property type="entry name" value="PNPLA"/>
    <property type="match status" value="1"/>
</dbReference>
<gene>
    <name evidence="7" type="ORF">SB78_03615</name>
</gene>
<dbReference type="PANTHER" id="PTHR24185:SF1">
    <property type="entry name" value="CALCIUM-INDEPENDENT PHOSPHOLIPASE A2-GAMMA"/>
    <property type="match status" value="1"/>
</dbReference>
<evidence type="ECO:0000313" key="7">
    <source>
        <dbReference type="EMBL" id="KIJ88775.1"/>
    </source>
</evidence>
<keyword evidence="5" id="KW-0472">Membrane</keyword>
<geneLocation type="plasmid" evidence="7 8">
    <name>pRAS01</name>
</geneLocation>
<comment type="caution">
    <text evidence="4">Lacks conserved residue(s) required for the propagation of feature annotation.</text>
</comment>
<dbReference type="GO" id="GO:0016042">
    <property type="term" value="P:lipid catabolic process"/>
    <property type="evidence" value="ECO:0007669"/>
    <property type="project" value="UniProtKB-KW"/>
</dbReference>
<dbReference type="Gene3D" id="3.40.1090.10">
    <property type="entry name" value="Cytosolic phospholipase A2 catalytic domain"/>
    <property type="match status" value="1"/>
</dbReference>
<reference evidence="7 8" key="1">
    <citation type="journal article" date="2015" name="Genome Announc.">
        <title>Whole-Genome Sequence of 'Candidatus Rickettsia asemboensis' Strain NMRCii, Isolated from Fleas of Western Kenya.</title>
        <authorList>
            <person name="Jima D.D."/>
            <person name="Luce-Fedrow A."/>
            <person name="Yang Y."/>
            <person name="Maina A.N."/>
            <person name="Snesrud E.C."/>
            <person name="Otiang E."/>
            <person name="Njenga K."/>
            <person name="Jarman R.G."/>
            <person name="Richards A.L."/>
            <person name="Hang J."/>
        </authorList>
    </citation>
    <scope>NUCLEOTIDE SEQUENCE [LARGE SCALE GENOMIC DNA]</scope>
    <source>
        <strain evidence="7 8">NMRCii</strain>
        <plasmid evidence="7">pRAS01</plasmid>
    </source>
</reference>
<keyword evidence="2" id="KW-0442">Lipid degradation</keyword>
<evidence type="ECO:0000313" key="8">
    <source>
        <dbReference type="Proteomes" id="UP000031952"/>
    </source>
</evidence>
<evidence type="ECO:0000256" key="2">
    <source>
        <dbReference type="ARBA" id="ARBA00022963"/>
    </source>
</evidence>
<accession>A0A0C2RD90</accession>
<organism evidence="7 8">
    <name type="scientific">Rickettsia asembonensis</name>
    <dbReference type="NCBI Taxonomy" id="1068590"/>
    <lineage>
        <taxon>Bacteria</taxon>
        <taxon>Pseudomonadati</taxon>
        <taxon>Pseudomonadota</taxon>
        <taxon>Alphaproteobacteria</taxon>
        <taxon>Rickettsiales</taxon>
        <taxon>Rickettsiaceae</taxon>
        <taxon>Rickettsieae</taxon>
        <taxon>Rickettsia</taxon>
        <taxon>spotted fever group</taxon>
    </lineage>
</organism>
<dbReference type="AlphaFoldDB" id="A0A0C2RD90"/>
<dbReference type="Proteomes" id="UP000031952">
    <property type="component" value="Plasmid pRAS01"/>
</dbReference>
<feature type="short sequence motif" description="GXSXG" evidence="4">
    <location>
        <begin position="59"/>
        <end position="63"/>
    </location>
</feature>
<keyword evidence="5" id="KW-1133">Transmembrane helix</keyword>
<feature type="domain" description="PNPLA" evidence="6">
    <location>
        <begin position="23"/>
        <end position="76"/>
    </location>
</feature>
<keyword evidence="5" id="KW-0812">Transmembrane</keyword>
<name>A0A0C2RD90_9RICK</name>
<protein>
    <recommendedName>
        <fullName evidence="6">PNPLA domain-containing protein</fullName>
    </recommendedName>
</protein>
<dbReference type="InterPro" id="IPR002641">
    <property type="entry name" value="PNPLA_dom"/>
</dbReference>
<dbReference type="GO" id="GO:0006631">
    <property type="term" value="P:fatty acid metabolic process"/>
    <property type="evidence" value="ECO:0007669"/>
    <property type="project" value="TreeGrafter"/>
</dbReference>
<feature type="short sequence motif" description="GXGXXG" evidence="4">
    <location>
        <begin position="27"/>
        <end position="32"/>
    </location>
</feature>
<dbReference type="GO" id="GO:0004620">
    <property type="term" value="F:phospholipase activity"/>
    <property type="evidence" value="ECO:0007669"/>
    <property type="project" value="TreeGrafter"/>
</dbReference>
<evidence type="ECO:0000256" key="1">
    <source>
        <dbReference type="ARBA" id="ARBA00022801"/>
    </source>
</evidence>
<keyword evidence="1" id="KW-0378">Hydrolase</keyword>
<feature type="transmembrane region" description="Helical" evidence="5">
    <location>
        <begin position="53"/>
        <end position="73"/>
    </location>
</feature>
<keyword evidence="7" id="KW-0614">Plasmid</keyword>
<keyword evidence="8" id="KW-1185">Reference proteome</keyword>
<evidence type="ECO:0000256" key="5">
    <source>
        <dbReference type="SAM" id="Phobius"/>
    </source>
</evidence>
<dbReference type="EMBL" id="CP011517">
    <property type="protein sequence ID" value="KIJ88775.1"/>
    <property type="molecule type" value="Genomic_DNA"/>
</dbReference>
<evidence type="ECO:0000256" key="3">
    <source>
        <dbReference type="ARBA" id="ARBA00023098"/>
    </source>
</evidence>
<dbReference type="SUPFAM" id="SSF52151">
    <property type="entry name" value="FabD/lysophospholipase-like"/>
    <property type="match status" value="1"/>
</dbReference>
<dbReference type="Pfam" id="PF01734">
    <property type="entry name" value="Patatin"/>
    <property type="match status" value="1"/>
</dbReference>
<dbReference type="PANTHER" id="PTHR24185">
    <property type="entry name" value="CALCIUM-INDEPENDENT PHOSPHOLIPASE A2-GAMMA"/>
    <property type="match status" value="1"/>
</dbReference>
<dbReference type="InterPro" id="IPR016035">
    <property type="entry name" value="Acyl_Trfase/lysoPLipase"/>
</dbReference>